<dbReference type="EMBL" id="CAAALY010027286">
    <property type="protein sequence ID" value="VEL16139.1"/>
    <property type="molecule type" value="Genomic_DNA"/>
</dbReference>
<accession>A0A3S5A6B5</accession>
<feature type="region of interest" description="Disordered" evidence="1">
    <location>
        <begin position="108"/>
        <end position="133"/>
    </location>
</feature>
<reference evidence="2" key="1">
    <citation type="submission" date="2018-11" db="EMBL/GenBank/DDBJ databases">
        <authorList>
            <consortium name="Pathogen Informatics"/>
        </authorList>
    </citation>
    <scope>NUCLEOTIDE SEQUENCE</scope>
</reference>
<evidence type="ECO:0000313" key="2">
    <source>
        <dbReference type="EMBL" id="VEL16139.1"/>
    </source>
</evidence>
<sequence length="133" mass="15209">MYTSSQSGGIFNCPYPTGLRTDWHRDDDRLDCYTNRTHLLCSLRVWTRWFEDCRGRAGRYEACKRERNSSLAPQVSREDQSAESPDGSVAYACRDATTQSLPTVKETFEEASKPGKSLRSGSLSTDWWWARKG</sequence>
<keyword evidence="3" id="KW-1185">Reference proteome</keyword>
<proteinExistence type="predicted"/>
<dbReference type="AlphaFoldDB" id="A0A3S5A6B5"/>
<protein>
    <submittedName>
        <fullName evidence="2">Uncharacterized protein</fullName>
    </submittedName>
</protein>
<comment type="caution">
    <text evidence="2">The sequence shown here is derived from an EMBL/GenBank/DDBJ whole genome shotgun (WGS) entry which is preliminary data.</text>
</comment>
<gene>
    <name evidence="2" type="ORF">PXEA_LOCUS9579</name>
</gene>
<feature type="region of interest" description="Disordered" evidence="1">
    <location>
        <begin position="67"/>
        <end position="89"/>
    </location>
</feature>
<organism evidence="2 3">
    <name type="scientific">Protopolystoma xenopodis</name>
    <dbReference type="NCBI Taxonomy" id="117903"/>
    <lineage>
        <taxon>Eukaryota</taxon>
        <taxon>Metazoa</taxon>
        <taxon>Spiralia</taxon>
        <taxon>Lophotrochozoa</taxon>
        <taxon>Platyhelminthes</taxon>
        <taxon>Monogenea</taxon>
        <taxon>Polyopisthocotylea</taxon>
        <taxon>Polystomatidea</taxon>
        <taxon>Polystomatidae</taxon>
        <taxon>Protopolystoma</taxon>
    </lineage>
</organism>
<dbReference type="Proteomes" id="UP000784294">
    <property type="component" value="Unassembled WGS sequence"/>
</dbReference>
<evidence type="ECO:0000256" key="1">
    <source>
        <dbReference type="SAM" id="MobiDB-lite"/>
    </source>
</evidence>
<evidence type="ECO:0000313" key="3">
    <source>
        <dbReference type="Proteomes" id="UP000784294"/>
    </source>
</evidence>
<name>A0A3S5A6B5_9PLAT</name>